<keyword evidence="4 5" id="KW-0472">Membrane</keyword>
<feature type="non-terminal residue" evidence="7">
    <location>
        <position position="178"/>
    </location>
</feature>
<dbReference type="InterPro" id="IPR006214">
    <property type="entry name" value="Bax_inhibitor_1-related"/>
</dbReference>
<feature type="compositionally biased region" description="Low complexity" evidence="6">
    <location>
        <begin position="28"/>
        <end position="46"/>
    </location>
</feature>
<dbReference type="EMBL" id="KK120332">
    <property type="protein sequence ID" value="KFM78047.1"/>
    <property type="molecule type" value="Genomic_DNA"/>
</dbReference>
<dbReference type="OMA" id="HDICISI"/>
<dbReference type="GO" id="GO:0016020">
    <property type="term" value="C:membrane"/>
    <property type="evidence" value="ECO:0007669"/>
    <property type="project" value="UniProtKB-SubCell"/>
</dbReference>
<feature type="region of interest" description="Disordered" evidence="6">
    <location>
        <begin position="1"/>
        <end position="46"/>
    </location>
</feature>
<sequence length="178" mass="19702">MAQVPPYPGTQVPPYPGFNPYVAGGASYPQNPGQQYPYPQQPGQQYPMSTPQIPGQQYPMPTAQIPGQHYPMPSAQIPGQQYPSPPAGSMPGNLDPYGPPPGPIPVHIPADSNVSYKDDRLPGWTGFTDKAIRAAFVRKVYSILMLQLLFSLAVIALFVFHERVNLFVRRHTYLYYVS</sequence>
<feature type="compositionally biased region" description="Pro residues" evidence="6">
    <location>
        <begin position="1"/>
        <end position="17"/>
    </location>
</feature>
<feature type="transmembrane region" description="Helical" evidence="5">
    <location>
        <begin position="140"/>
        <end position="160"/>
    </location>
</feature>
<dbReference type="AlphaFoldDB" id="A0A087UL08"/>
<keyword evidence="2 5" id="KW-0812">Transmembrane</keyword>
<comment type="caution">
    <text evidence="5">Lacks conserved residue(s) required for the propagation of feature annotation.</text>
</comment>
<evidence type="ECO:0000256" key="4">
    <source>
        <dbReference type="ARBA" id="ARBA00023136"/>
    </source>
</evidence>
<accession>A0A087UL08</accession>
<dbReference type="Proteomes" id="UP000054359">
    <property type="component" value="Unassembled WGS sequence"/>
</dbReference>
<evidence type="ECO:0000256" key="1">
    <source>
        <dbReference type="ARBA" id="ARBA00004141"/>
    </source>
</evidence>
<evidence type="ECO:0000313" key="8">
    <source>
        <dbReference type="Proteomes" id="UP000054359"/>
    </source>
</evidence>
<evidence type="ECO:0000256" key="6">
    <source>
        <dbReference type="SAM" id="MobiDB-lite"/>
    </source>
</evidence>
<comment type="similarity">
    <text evidence="5">Belongs to the BI1 family.</text>
</comment>
<evidence type="ECO:0000256" key="3">
    <source>
        <dbReference type="ARBA" id="ARBA00022989"/>
    </source>
</evidence>
<evidence type="ECO:0000313" key="7">
    <source>
        <dbReference type="EMBL" id="KFM78047.1"/>
    </source>
</evidence>
<gene>
    <name evidence="7" type="ORF">X975_07124</name>
</gene>
<comment type="subcellular location">
    <subcellularLocation>
        <location evidence="1">Membrane</location>
        <topology evidence="1">Multi-pass membrane protein</topology>
    </subcellularLocation>
</comment>
<evidence type="ECO:0000256" key="5">
    <source>
        <dbReference type="RuleBase" id="RU004379"/>
    </source>
</evidence>
<evidence type="ECO:0000256" key="2">
    <source>
        <dbReference type="ARBA" id="ARBA00022692"/>
    </source>
</evidence>
<protein>
    <submittedName>
        <fullName evidence="7">Protein lifeguard 1</fullName>
    </submittedName>
</protein>
<name>A0A087UL08_STEMI</name>
<proteinExistence type="inferred from homology"/>
<dbReference type="PANTHER" id="PTHR23291">
    <property type="entry name" value="BAX INHIBITOR-RELATED"/>
    <property type="match status" value="1"/>
</dbReference>
<keyword evidence="3 5" id="KW-1133">Transmembrane helix</keyword>
<organism evidence="7 8">
    <name type="scientific">Stegodyphus mimosarum</name>
    <name type="common">African social velvet spider</name>
    <dbReference type="NCBI Taxonomy" id="407821"/>
    <lineage>
        <taxon>Eukaryota</taxon>
        <taxon>Metazoa</taxon>
        <taxon>Ecdysozoa</taxon>
        <taxon>Arthropoda</taxon>
        <taxon>Chelicerata</taxon>
        <taxon>Arachnida</taxon>
        <taxon>Araneae</taxon>
        <taxon>Araneomorphae</taxon>
        <taxon>Entelegynae</taxon>
        <taxon>Eresoidea</taxon>
        <taxon>Eresidae</taxon>
        <taxon>Stegodyphus</taxon>
    </lineage>
</organism>
<dbReference type="OrthoDB" id="7933078at2759"/>
<feature type="region of interest" description="Disordered" evidence="6">
    <location>
        <begin position="73"/>
        <end position="92"/>
    </location>
</feature>
<keyword evidence="8" id="KW-1185">Reference proteome</keyword>
<reference evidence="7 8" key="1">
    <citation type="submission" date="2013-11" db="EMBL/GenBank/DDBJ databases">
        <title>Genome sequencing of Stegodyphus mimosarum.</title>
        <authorList>
            <person name="Bechsgaard J."/>
        </authorList>
    </citation>
    <scope>NUCLEOTIDE SEQUENCE [LARGE SCALE GENOMIC DNA]</scope>
</reference>
<dbReference type="PANTHER" id="PTHR23291:SF47">
    <property type="entry name" value="TRANSMEMBRANE BAX INHIBITOR MOTIF CONTAINING 7"/>
    <property type="match status" value="1"/>
</dbReference>